<dbReference type="Gene3D" id="3.40.50.1820">
    <property type="entry name" value="alpha/beta hydrolase"/>
    <property type="match status" value="1"/>
</dbReference>
<evidence type="ECO:0000313" key="2">
    <source>
        <dbReference type="EMBL" id="MEQ5844441.1"/>
    </source>
</evidence>
<keyword evidence="2" id="KW-0614">Plasmid</keyword>
<geneLocation type="plasmid" evidence="2">
    <name>pl1</name>
</geneLocation>
<dbReference type="InterPro" id="IPR041127">
    <property type="entry name" value="PET_hydrolase/cutinase-like"/>
</dbReference>
<evidence type="ECO:0000259" key="1">
    <source>
        <dbReference type="Pfam" id="PF12740"/>
    </source>
</evidence>
<dbReference type="SUPFAM" id="SSF53474">
    <property type="entry name" value="alpha/beta-Hydrolases"/>
    <property type="match status" value="1"/>
</dbReference>
<comment type="caution">
    <text evidence="2">The sequence shown here is derived from an EMBL/GenBank/DDBJ whole genome shotgun (WGS) entry which is preliminary data.</text>
</comment>
<keyword evidence="3" id="KW-1185">Reference proteome</keyword>
<dbReference type="InterPro" id="IPR029058">
    <property type="entry name" value="AB_hydrolase_fold"/>
</dbReference>
<dbReference type="RefSeq" id="WP_349546034.1">
    <property type="nucleotide sequence ID" value="NZ_JAOALG010000003.1"/>
</dbReference>
<sequence>MSAERFLSTAPSIVDGNYGASPGLAYDFGRLMVKSGGAVVKGHPLVYPASMRGWVQYPQKPPHWHSGKYPIVILLHGQYHPDVDSFRGYGYMGRYLATNGYIVISVDATDINAEQSIIEDYSSTARAQLILATLDHFFDDQAMKEMYPDLAGRLDRNRIGIVGHSRGGEGVAEVVAMNGRRSAVSLEEVRIAATDLGASKKWNTTAIRSGLAEPTRQTVAWERKYSVLSWVQDTDIRQAISKARPPARPVAINSSLRDAADAASGISDTELRVRLQQARVELAPGADGSEAPPRYQFRAIFALVPTNFANAEIAPDVPLATLISSCDGDILNFQGARLYDSNRFDRTSDLPNGRGDLAPRYQIVLRGGNHKWFNTAWTYGSPVIPTPDVPTQDDAAEKDDDKIRNANDAYCQIASATPGAGTSTPLESIRLTAEDQRKLAIFLVDSFMRYFVGSEQQFSAYWSGASQIPISTCPSGKDHCDDSVLLTIQRPDGERVRVTDFREFLPPPATNVVVNPPTRSRSVYSGFTASIGCASFLSSTDFPLGNRCWSAIMPNSGSTPFVNIGDQSDTYDTTFLASTADHMELEWKVPGASIKTDLAAGHPAGMSVTNSDSLTFRIANAREEAQEVRVTLSDGVHPDVTVDGSRYTDALYTQVPHRPASLPDSNVTHRMVLNMVGIPLAAFGNLDLHHLKTLTIAFPHSSGTIVVTDIEFQNLDRRSAAVP</sequence>
<evidence type="ECO:0000313" key="3">
    <source>
        <dbReference type="Proteomes" id="UP001469089"/>
    </source>
</evidence>
<reference evidence="2 3" key="1">
    <citation type="journal article" date="2024" name="Chem. Sci.">
        <title>Discovery of a lagriamide polyketide by integrated genome mining, isotopic labeling, and untargeted metabolomics.</title>
        <authorList>
            <person name="Fergusson C.H."/>
            <person name="Saulog J."/>
            <person name="Paulo B.S."/>
            <person name="Wilson D.M."/>
            <person name="Liu D.Y."/>
            <person name="Morehouse N.J."/>
            <person name="Waterworth S."/>
            <person name="Barkei J."/>
            <person name="Gray C.A."/>
            <person name="Kwan J.C."/>
            <person name="Eustaquio A.S."/>
            <person name="Linington R.G."/>
        </authorList>
    </citation>
    <scope>NUCLEOTIDE SEQUENCE [LARGE SCALE GENOMIC DNA]</scope>
    <source>
        <strain evidence="2 3">RL17-338-BIF-B</strain>
    </source>
</reference>
<feature type="domain" description="PET hydrolase/cutinase-like" evidence="1">
    <location>
        <begin position="90"/>
        <end position="180"/>
    </location>
</feature>
<dbReference type="EMBL" id="JAOALG010000003">
    <property type="protein sequence ID" value="MEQ5844441.1"/>
    <property type="molecule type" value="Genomic_DNA"/>
</dbReference>
<protein>
    <recommendedName>
        <fullName evidence="1">PET hydrolase/cutinase-like domain-containing protein</fullName>
    </recommendedName>
</protein>
<dbReference type="Proteomes" id="UP001469089">
    <property type="component" value="Unassembled WGS sequence"/>
</dbReference>
<accession>A0ABV1M069</accession>
<gene>
    <name evidence="2" type="ORF">N0A02_33855</name>
</gene>
<organism evidence="2 3">
    <name type="scientific">Paraburkholderia acidicola</name>
    <dbReference type="NCBI Taxonomy" id="1912599"/>
    <lineage>
        <taxon>Bacteria</taxon>
        <taxon>Pseudomonadati</taxon>
        <taxon>Pseudomonadota</taxon>
        <taxon>Betaproteobacteria</taxon>
        <taxon>Burkholderiales</taxon>
        <taxon>Burkholderiaceae</taxon>
        <taxon>Paraburkholderia</taxon>
    </lineage>
</organism>
<proteinExistence type="predicted"/>
<name>A0ABV1M069_9BURK</name>
<dbReference type="Pfam" id="PF12740">
    <property type="entry name" value="PETase"/>
    <property type="match status" value="1"/>
</dbReference>